<dbReference type="Proteomes" id="UP000494117">
    <property type="component" value="Unassembled WGS sequence"/>
</dbReference>
<proteinExistence type="predicted"/>
<dbReference type="AlphaFoldDB" id="A0A6S7CN83"/>
<accession>A0A6S7CN83</accession>
<gene>
    <name evidence="1" type="ORF">LMG26858_01934</name>
</gene>
<evidence type="ECO:0000313" key="2">
    <source>
        <dbReference type="Proteomes" id="UP000494117"/>
    </source>
</evidence>
<dbReference type="EMBL" id="CADILG010000010">
    <property type="protein sequence ID" value="CAB3855359.1"/>
    <property type="molecule type" value="Genomic_DNA"/>
</dbReference>
<evidence type="ECO:0000313" key="1">
    <source>
        <dbReference type="EMBL" id="CAB3855359.1"/>
    </source>
</evidence>
<keyword evidence="2" id="KW-1185">Reference proteome</keyword>
<protein>
    <submittedName>
        <fullName evidence="1">Uncharacterized protein</fullName>
    </submittedName>
</protein>
<organism evidence="1 2">
    <name type="scientific">Achromobacter anxifer</name>
    <dbReference type="NCBI Taxonomy" id="1287737"/>
    <lineage>
        <taxon>Bacteria</taxon>
        <taxon>Pseudomonadati</taxon>
        <taxon>Pseudomonadota</taxon>
        <taxon>Betaproteobacteria</taxon>
        <taxon>Burkholderiales</taxon>
        <taxon>Alcaligenaceae</taxon>
        <taxon>Achromobacter</taxon>
    </lineage>
</organism>
<sequence length="173" mass="19782">MTVLTAEQLVRFEKFYDAYPRKRSRIAAEKAFAKLNPDDALLADLLEAVERSKLTAQWSDPTKIPHPSSWLNAGAWQDDIETEYGAREREVIDSFNSTLGAEMGVIDPAIFSERRAGAIRAFLRLSDKPEFWTRFFPWIRDNCTLPPHAGFDWLISPDGFSKVRGGQFSKEQR</sequence>
<name>A0A6S7CN83_9BURK</name>
<reference evidence="1 2" key="1">
    <citation type="submission" date="2020-04" db="EMBL/GenBank/DDBJ databases">
        <authorList>
            <person name="De Canck E."/>
        </authorList>
    </citation>
    <scope>NUCLEOTIDE SEQUENCE [LARGE SCALE GENOMIC DNA]</scope>
    <source>
        <strain evidence="1 2">LMG 26858</strain>
    </source>
</reference>